<comment type="subcellular location">
    <subcellularLocation>
        <location evidence="1">Cell membrane</location>
        <topology evidence="1">Multi-pass membrane protein</topology>
    </subcellularLocation>
</comment>
<feature type="transmembrane region" description="Helical" evidence="6">
    <location>
        <begin position="7"/>
        <end position="28"/>
    </location>
</feature>
<keyword evidence="8" id="KW-1185">Reference proteome</keyword>
<feature type="transmembrane region" description="Helical" evidence="6">
    <location>
        <begin position="280"/>
        <end position="299"/>
    </location>
</feature>
<dbReference type="GO" id="GO:0005886">
    <property type="term" value="C:plasma membrane"/>
    <property type="evidence" value="ECO:0007669"/>
    <property type="project" value="UniProtKB-SubCell"/>
</dbReference>
<comment type="caution">
    <text evidence="7">The sequence shown here is derived from an EMBL/GenBank/DDBJ whole genome shotgun (WGS) entry which is preliminary data.</text>
</comment>
<dbReference type="EMBL" id="MOXD01000010">
    <property type="protein sequence ID" value="OMQ20873.1"/>
    <property type="molecule type" value="Genomic_DNA"/>
</dbReference>
<dbReference type="Proteomes" id="UP000216021">
    <property type="component" value="Unassembled WGS sequence"/>
</dbReference>
<protein>
    <recommendedName>
        <fullName evidence="9">Major facilitator superfamily (MFS) profile domain-containing protein</fullName>
    </recommendedName>
</protein>
<feature type="transmembrane region" description="Helical" evidence="6">
    <location>
        <begin position="335"/>
        <end position="361"/>
    </location>
</feature>
<dbReference type="InterPro" id="IPR036259">
    <property type="entry name" value="MFS_trans_sf"/>
</dbReference>
<name>A0A1S8CHZ4_9GAMM</name>
<proteinExistence type="predicted"/>
<feature type="transmembrane region" description="Helical" evidence="6">
    <location>
        <begin position="165"/>
        <end position="182"/>
    </location>
</feature>
<evidence type="ECO:0000256" key="1">
    <source>
        <dbReference type="ARBA" id="ARBA00004651"/>
    </source>
</evidence>
<dbReference type="SUPFAM" id="SSF103473">
    <property type="entry name" value="MFS general substrate transporter"/>
    <property type="match status" value="1"/>
</dbReference>
<dbReference type="Gene3D" id="1.20.1250.20">
    <property type="entry name" value="MFS general substrate transporter like domains"/>
    <property type="match status" value="1"/>
</dbReference>
<keyword evidence="3 6" id="KW-0812">Transmembrane</keyword>
<evidence type="ECO:0000256" key="6">
    <source>
        <dbReference type="SAM" id="Phobius"/>
    </source>
</evidence>
<sequence>MVSNKNFNNFLFSSAFSLLGIEVFHLAIPLVALSLGFTAIEIGWCTFSFFLPVIIIKIISSAVIEKNNKKNTLIYSELGRLASTIIFIIGLYLFKDNGLYWFIPISFIFGTFTVFTEITEPTALKMLLQGKDSVSILSRYEIRTRSIQLVAPVICGTLVTLSIFYPFLIIILISMLSFYFLLKTHLHHNEKNVSNNVGVFKDINSAFRWMREHRFFSLMVTLTSINNFLHPILYLGVILSLQGNEFGFDTTGAILSGLGIGGILGSLISRSVISRFSFRTLVLGVNSLRILVFIGFLLFHEPIAYFILFIMKSILGGLWNVSYSIYSIKEMPDSYVARISAISGLMIKASAAIGSLLAGYLIDFTGINVTFFILVALTIIMLICSLPYKNEYEKIDLKRNESLIT</sequence>
<dbReference type="PANTHER" id="PTHR23513:SF6">
    <property type="entry name" value="MAJOR FACILITATOR SUPERFAMILY ASSOCIATED DOMAIN-CONTAINING PROTEIN"/>
    <property type="match status" value="1"/>
</dbReference>
<dbReference type="InterPro" id="IPR011701">
    <property type="entry name" value="MFS"/>
</dbReference>
<evidence type="ECO:0000256" key="5">
    <source>
        <dbReference type="ARBA" id="ARBA00023136"/>
    </source>
</evidence>
<keyword evidence="4 6" id="KW-1133">Transmembrane helix</keyword>
<keyword evidence="5 6" id="KW-0472">Membrane</keyword>
<organism evidence="7 8">
    <name type="scientific">Serratia oryzae</name>
    <dbReference type="NCBI Taxonomy" id="2034155"/>
    <lineage>
        <taxon>Bacteria</taxon>
        <taxon>Pseudomonadati</taxon>
        <taxon>Pseudomonadota</taxon>
        <taxon>Gammaproteobacteria</taxon>
        <taxon>Enterobacterales</taxon>
        <taxon>Yersiniaceae</taxon>
        <taxon>Serratia</taxon>
    </lineage>
</organism>
<feature type="transmembrane region" description="Helical" evidence="6">
    <location>
        <begin position="99"/>
        <end position="119"/>
    </location>
</feature>
<feature type="transmembrane region" description="Helical" evidence="6">
    <location>
        <begin position="215"/>
        <end position="241"/>
    </location>
</feature>
<feature type="transmembrane region" description="Helical" evidence="6">
    <location>
        <begin position="72"/>
        <end position="93"/>
    </location>
</feature>
<feature type="transmembrane region" description="Helical" evidence="6">
    <location>
        <begin position="305"/>
        <end position="323"/>
    </location>
</feature>
<dbReference type="STRING" id="2034155.BMI79_17325"/>
<dbReference type="AlphaFoldDB" id="A0A1S8CHZ4"/>
<evidence type="ECO:0000313" key="8">
    <source>
        <dbReference type="Proteomes" id="UP000216021"/>
    </source>
</evidence>
<evidence type="ECO:0000256" key="3">
    <source>
        <dbReference type="ARBA" id="ARBA00022692"/>
    </source>
</evidence>
<dbReference type="OrthoDB" id="6638451at2"/>
<dbReference type="Pfam" id="PF07690">
    <property type="entry name" value="MFS_1"/>
    <property type="match status" value="1"/>
</dbReference>
<feature type="transmembrane region" description="Helical" evidence="6">
    <location>
        <begin position="253"/>
        <end position="273"/>
    </location>
</feature>
<accession>A0A1S8CHZ4</accession>
<evidence type="ECO:0008006" key="9">
    <source>
        <dbReference type="Google" id="ProtNLM"/>
    </source>
</evidence>
<gene>
    <name evidence="7" type="ORF">BMI79_17325</name>
</gene>
<evidence type="ECO:0000256" key="2">
    <source>
        <dbReference type="ARBA" id="ARBA00022475"/>
    </source>
</evidence>
<dbReference type="RefSeq" id="WP_076943442.1">
    <property type="nucleotide sequence ID" value="NZ_MOXD01000010.1"/>
</dbReference>
<evidence type="ECO:0000256" key="4">
    <source>
        <dbReference type="ARBA" id="ARBA00022989"/>
    </source>
</evidence>
<feature type="transmembrane region" description="Helical" evidence="6">
    <location>
        <begin position="34"/>
        <end position="60"/>
    </location>
</feature>
<reference evidence="7 8" key="1">
    <citation type="submission" date="2016-11" db="EMBL/GenBank/DDBJ databases">
        <title>Rahnella oryzae sp. nov., isolated from rice root.</title>
        <authorList>
            <person name="Zhang X.-X."/>
            <person name="Zhang J."/>
        </authorList>
    </citation>
    <scope>NUCLEOTIDE SEQUENCE [LARGE SCALE GENOMIC DNA]</scope>
    <source>
        <strain evidence="7 8">J11-6</strain>
    </source>
</reference>
<keyword evidence="2" id="KW-1003">Cell membrane</keyword>
<evidence type="ECO:0000313" key="7">
    <source>
        <dbReference type="EMBL" id="OMQ20873.1"/>
    </source>
</evidence>
<feature type="transmembrane region" description="Helical" evidence="6">
    <location>
        <begin position="367"/>
        <end position="388"/>
    </location>
</feature>
<dbReference type="GO" id="GO:0022857">
    <property type="term" value="F:transmembrane transporter activity"/>
    <property type="evidence" value="ECO:0007669"/>
    <property type="project" value="InterPro"/>
</dbReference>
<dbReference type="PANTHER" id="PTHR23513">
    <property type="entry name" value="INTEGRAL MEMBRANE EFFLUX PROTEIN-RELATED"/>
    <property type="match status" value="1"/>
</dbReference>